<evidence type="ECO:0000256" key="3">
    <source>
        <dbReference type="ARBA" id="ARBA00022763"/>
    </source>
</evidence>
<keyword evidence="6" id="KW-0539">Nucleus</keyword>
<dbReference type="GO" id="GO:0033063">
    <property type="term" value="C:Rad51B-Rad51C-Rad51D-XRCC2 complex"/>
    <property type="evidence" value="ECO:0007669"/>
    <property type="project" value="TreeGrafter"/>
</dbReference>
<evidence type="ECO:0000313" key="9">
    <source>
        <dbReference type="EMBL" id="KAF2433513.1"/>
    </source>
</evidence>
<accession>A0A9P4NY61</accession>
<dbReference type="InterPro" id="IPR052093">
    <property type="entry name" value="HR_Repair_Mediator"/>
</dbReference>
<keyword evidence="4" id="KW-0067">ATP-binding</keyword>
<proteinExistence type="predicted"/>
<dbReference type="CDD" id="cd01393">
    <property type="entry name" value="RecA-like"/>
    <property type="match status" value="1"/>
</dbReference>
<gene>
    <name evidence="9" type="ORF">EJ08DRAFT_707052</name>
</gene>
<keyword evidence="9" id="KW-0378">Hydrolase</keyword>
<dbReference type="PRINTS" id="PR01874">
    <property type="entry name" value="DNAREPAIRADA"/>
</dbReference>
<dbReference type="GO" id="GO:0033065">
    <property type="term" value="C:Rad51C-XRCC3 complex"/>
    <property type="evidence" value="ECO:0007669"/>
    <property type="project" value="TreeGrafter"/>
</dbReference>
<dbReference type="SUPFAM" id="SSF52540">
    <property type="entry name" value="P-loop containing nucleoside triphosphate hydrolases"/>
    <property type="match status" value="1"/>
</dbReference>
<dbReference type="Proteomes" id="UP000800235">
    <property type="component" value="Unassembled WGS sequence"/>
</dbReference>
<keyword evidence="3" id="KW-0227">DNA damage</keyword>
<dbReference type="Gene3D" id="3.40.50.300">
    <property type="entry name" value="P-loop containing nucleotide triphosphate hydrolases"/>
    <property type="match status" value="1"/>
</dbReference>
<feature type="region of interest" description="Disordered" evidence="7">
    <location>
        <begin position="338"/>
        <end position="405"/>
    </location>
</feature>
<dbReference type="GO" id="GO:0140664">
    <property type="term" value="F:ATP-dependent DNA damage sensor activity"/>
    <property type="evidence" value="ECO:0007669"/>
    <property type="project" value="InterPro"/>
</dbReference>
<keyword evidence="2" id="KW-0547">Nucleotide-binding</keyword>
<keyword evidence="10" id="KW-1185">Reference proteome</keyword>
<dbReference type="EMBL" id="MU007020">
    <property type="protein sequence ID" value="KAF2433513.1"/>
    <property type="molecule type" value="Genomic_DNA"/>
</dbReference>
<protein>
    <submittedName>
        <fullName evidence="9">P-loop containing nucleoside triphosphate hydrolase protein</fullName>
    </submittedName>
</protein>
<dbReference type="GO" id="GO:0007131">
    <property type="term" value="P:reciprocal meiotic recombination"/>
    <property type="evidence" value="ECO:0007669"/>
    <property type="project" value="TreeGrafter"/>
</dbReference>
<dbReference type="GO" id="GO:0000707">
    <property type="term" value="P:meiotic DNA recombinase assembly"/>
    <property type="evidence" value="ECO:0007669"/>
    <property type="project" value="TreeGrafter"/>
</dbReference>
<dbReference type="GO" id="GO:0005657">
    <property type="term" value="C:replication fork"/>
    <property type="evidence" value="ECO:0007669"/>
    <property type="project" value="TreeGrafter"/>
</dbReference>
<dbReference type="OrthoDB" id="5957327at2759"/>
<evidence type="ECO:0000256" key="4">
    <source>
        <dbReference type="ARBA" id="ARBA00022840"/>
    </source>
</evidence>
<dbReference type="GO" id="GO:0000400">
    <property type="term" value="F:four-way junction DNA binding"/>
    <property type="evidence" value="ECO:0007669"/>
    <property type="project" value="TreeGrafter"/>
</dbReference>
<feature type="domain" description="RecA family profile 1" evidence="8">
    <location>
        <begin position="36"/>
        <end position="238"/>
    </location>
</feature>
<evidence type="ECO:0000256" key="6">
    <source>
        <dbReference type="ARBA" id="ARBA00023242"/>
    </source>
</evidence>
<evidence type="ECO:0000256" key="7">
    <source>
        <dbReference type="SAM" id="MobiDB-lite"/>
    </source>
</evidence>
<evidence type="ECO:0000256" key="2">
    <source>
        <dbReference type="ARBA" id="ARBA00022741"/>
    </source>
</evidence>
<feature type="region of interest" description="Disordered" evidence="7">
    <location>
        <begin position="1"/>
        <end position="22"/>
    </location>
</feature>
<dbReference type="AlphaFoldDB" id="A0A9P4NY61"/>
<dbReference type="PROSITE" id="PS50162">
    <property type="entry name" value="RECA_2"/>
    <property type="match status" value="1"/>
</dbReference>
<evidence type="ECO:0000256" key="1">
    <source>
        <dbReference type="ARBA" id="ARBA00004123"/>
    </source>
</evidence>
<name>A0A9P4NY61_9PEZI</name>
<evidence type="ECO:0000256" key="5">
    <source>
        <dbReference type="ARBA" id="ARBA00023204"/>
    </source>
</evidence>
<comment type="caution">
    <text evidence="9">The sequence shown here is derived from an EMBL/GenBank/DDBJ whole genome shotgun (WGS) entry which is preliminary data.</text>
</comment>
<evidence type="ECO:0000313" key="10">
    <source>
        <dbReference type="Proteomes" id="UP000800235"/>
    </source>
</evidence>
<sequence length="405" mass="43645">MSSQMGNNSQVVPSSSSHRLPTVSASDALRQLRDEAPLAVSTGLPRLDEILSGQMVGPGSSIVPSKGGGLVRGQITEIHGPPGVGKTSFCSALYSGKSVVWIDASSPMAFSRFNQMLTTKGNSGVITTPKTQNAVFPTLEEMHSRFKYYSAPTLAHLLSLLFHPPASFPPTNTSLIVIDSVSTLIENAYQRSQDHASKKTDAAKWAAGRKYAVMGELMSKLGRLAAVSNTAILVTNQTITKIRYGASAQLLPAISGAEWDNGISSQLVLFRDWVPRRSTQVIADDAEKWKGLRYAGVLKIKGVAAEEDGQFKIVVPFSIEEEGLVELSSSSTNLAVPILSSPTRPPKRPFDEIADSEGEEPLSEDDYGWNEPNDELLIKTTDQLTQPANVQPATLSLAQREHFPA</sequence>
<dbReference type="PANTHER" id="PTHR46239:SF1">
    <property type="entry name" value="DNA REPAIR PROTEIN RAD51 HOMOLOG 3"/>
    <property type="match status" value="1"/>
</dbReference>
<dbReference type="GO" id="GO:0008821">
    <property type="term" value="F:crossover junction DNA endonuclease activity"/>
    <property type="evidence" value="ECO:0007669"/>
    <property type="project" value="TreeGrafter"/>
</dbReference>
<organism evidence="9 10">
    <name type="scientific">Tothia fuscella</name>
    <dbReference type="NCBI Taxonomy" id="1048955"/>
    <lineage>
        <taxon>Eukaryota</taxon>
        <taxon>Fungi</taxon>
        <taxon>Dikarya</taxon>
        <taxon>Ascomycota</taxon>
        <taxon>Pezizomycotina</taxon>
        <taxon>Dothideomycetes</taxon>
        <taxon>Pleosporomycetidae</taxon>
        <taxon>Venturiales</taxon>
        <taxon>Cylindrosympodiaceae</taxon>
        <taxon>Tothia</taxon>
    </lineage>
</organism>
<dbReference type="InterPro" id="IPR003593">
    <property type="entry name" value="AAA+_ATPase"/>
</dbReference>
<evidence type="ECO:0000259" key="8">
    <source>
        <dbReference type="PROSITE" id="PS50162"/>
    </source>
</evidence>
<dbReference type="SMART" id="SM00382">
    <property type="entry name" value="AAA"/>
    <property type="match status" value="1"/>
</dbReference>
<reference evidence="9" key="1">
    <citation type="journal article" date="2020" name="Stud. Mycol.">
        <title>101 Dothideomycetes genomes: a test case for predicting lifestyles and emergence of pathogens.</title>
        <authorList>
            <person name="Haridas S."/>
            <person name="Albert R."/>
            <person name="Binder M."/>
            <person name="Bloem J."/>
            <person name="Labutti K."/>
            <person name="Salamov A."/>
            <person name="Andreopoulos B."/>
            <person name="Baker S."/>
            <person name="Barry K."/>
            <person name="Bills G."/>
            <person name="Bluhm B."/>
            <person name="Cannon C."/>
            <person name="Castanera R."/>
            <person name="Culley D."/>
            <person name="Daum C."/>
            <person name="Ezra D."/>
            <person name="Gonzalez J."/>
            <person name="Henrissat B."/>
            <person name="Kuo A."/>
            <person name="Liang C."/>
            <person name="Lipzen A."/>
            <person name="Lutzoni F."/>
            <person name="Magnuson J."/>
            <person name="Mondo S."/>
            <person name="Nolan M."/>
            <person name="Ohm R."/>
            <person name="Pangilinan J."/>
            <person name="Park H.-J."/>
            <person name="Ramirez L."/>
            <person name="Alfaro M."/>
            <person name="Sun H."/>
            <person name="Tritt A."/>
            <person name="Yoshinaga Y."/>
            <person name="Zwiers L.-H."/>
            <person name="Turgeon B."/>
            <person name="Goodwin S."/>
            <person name="Spatafora J."/>
            <person name="Crous P."/>
            <person name="Grigoriev I."/>
        </authorList>
    </citation>
    <scope>NUCLEOTIDE SEQUENCE</scope>
    <source>
        <strain evidence="9">CBS 130266</strain>
    </source>
</reference>
<dbReference type="GO" id="GO:0005524">
    <property type="term" value="F:ATP binding"/>
    <property type="evidence" value="ECO:0007669"/>
    <property type="project" value="UniProtKB-KW"/>
</dbReference>
<keyword evidence="5" id="KW-0234">DNA repair</keyword>
<feature type="compositionally biased region" description="Acidic residues" evidence="7">
    <location>
        <begin position="352"/>
        <end position="374"/>
    </location>
</feature>
<comment type="subcellular location">
    <subcellularLocation>
        <location evidence="1">Nucleus</location>
    </subcellularLocation>
</comment>
<dbReference type="PANTHER" id="PTHR46239">
    <property type="entry name" value="DNA REPAIR PROTEIN RAD51 HOMOLOG 3 RAD51C"/>
    <property type="match status" value="1"/>
</dbReference>
<feature type="compositionally biased region" description="Polar residues" evidence="7">
    <location>
        <begin position="380"/>
        <end position="397"/>
    </location>
</feature>
<dbReference type="InterPro" id="IPR027417">
    <property type="entry name" value="P-loop_NTPase"/>
</dbReference>
<dbReference type="InterPro" id="IPR020588">
    <property type="entry name" value="RecA_ATP-bd"/>
</dbReference>